<dbReference type="Proteomes" id="UP000009192">
    <property type="component" value="Unassembled WGS sequence"/>
</dbReference>
<dbReference type="InParanoid" id="B4KSE2"/>
<dbReference type="PANTHER" id="PTHR20957">
    <property type="entry name" value="RNA-BINDING PROTEIN 48"/>
    <property type="match status" value="1"/>
</dbReference>
<sequence length="158" mass="18715">MYINMEETPLSHHKRLAYCTTRLQYRQGRELKAVKVYTVASESRHILIFGVPKVNLHSEIKNKLQQFGKLRSFSCVTSEMAGRIELEAFTDVYAAQFERLEHARRAKRQLDAKQFFGGILHISYAPERENSQELREKLLQRRKEIIQRLQRNRSEQSH</sequence>
<dbReference type="FunFam" id="3.30.70.330:FF:001817">
    <property type="match status" value="1"/>
</dbReference>
<dbReference type="HOGENOM" id="CLU_124051_0_0_1"/>
<feature type="coiled-coil region" evidence="1">
    <location>
        <begin position="128"/>
        <end position="155"/>
    </location>
</feature>
<gene>
    <name evidence="2" type="primary">Dmoj\GI19961</name>
    <name evidence="2" type="ORF">Dmoj_GI19961</name>
</gene>
<evidence type="ECO:0008006" key="4">
    <source>
        <dbReference type="Google" id="ProtNLM"/>
    </source>
</evidence>
<proteinExistence type="predicted"/>
<organism evidence="2 3">
    <name type="scientific">Drosophila mojavensis</name>
    <name type="common">Fruit fly</name>
    <dbReference type="NCBI Taxonomy" id="7230"/>
    <lineage>
        <taxon>Eukaryota</taxon>
        <taxon>Metazoa</taxon>
        <taxon>Ecdysozoa</taxon>
        <taxon>Arthropoda</taxon>
        <taxon>Hexapoda</taxon>
        <taxon>Insecta</taxon>
        <taxon>Pterygota</taxon>
        <taxon>Neoptera</taxon>
        <taxon>Endopterygota</taxon>
        <taxon>Diptera</taxon>
        <taxon>Brachycera</taxon>
        <taxon>Muscomorpha</taxon>
        <taxon>Ephydroidea</taxon>
        <taxon>Drosophilidae</taxon>
        <taxon>Drosophila</taxon>
    </lineage>
</organism>
<dbReference type="SUPFAM" id="SSF54928">
    <property type="entry name" value="RNA-binding domain, RBD"/>
    <property type="match status" value="1"/>
</dbReference>
<protein>
    <recommendedName>
        <fullName evidence="4">RNA-binding protein 48</fullName>
    </recommendedName>
</protein>
<dbReference type="InterPro" id="IPR035979">
    <property type="entry name" value="RBD_domain_sf"/>
</dbReference>
<dbReference type="GO" id="GO:0003676">
    <property type="term" value="F:nucleic acid binding"/>
    <property type="evidence" value="ECO:0007669"/>
    <property type="project" value="InterPro"/>
</dbReference>
<dbReference type="InterPro" id="IPR012677">
    <property type="entry name" value="Nucleotide-bd_a/b_plait_sf"/>
</dbReference>
<dbReference type="FunCoup" id="B4KSE2">
    <property type="interactions" value="17"/>
</dbReference>
<dbReference type="EMBL" id="CH933808">
    <property type="protein sequence ID" value="EDW08424.2"/>
    <property type="molecule type" value="Genomic_DNA"/>
</dbReference>
<dbReference type="AlphaFoldDB" id="B4KSE2"/>
<dbReference type="eggNOG" id="ENOG502QSNB">
    <property type="taxonomic scope" value="Eukaryota"/>
</dbReference>
<evidence type="ECO:0000313" key="3">
    <source>
        <dbReference type="Proteomes" id="UP000009192"/>
    </source>
</evidence>
<dbReference type="KEGG" id="dmo:Dmoj_GI19961"/>
<name>B4KSE2_DROMO</name>
<dbReference type="GO" id="GO:0005654">
    <property type="term" value="C:nucleoplasm"/>
    <property type="evidence" value="ECO:0007669"/>
    <property type="project" value="TreeGrafter"/>
</dbReference>
<dbReference type="Gene3D" id="3.30.70.330">
    <property type="match status" value="1"/>
</dbReference>
<dbReference type="PANTHER" id="PTHR20957:SF0">
    <property type="entry name" value="RNA-BINDING PROTEIN 48"/>
    <property type="match status" value="1"/>
</dbReference>
<keyword evidence="1" id="KW-0175">Coiled coil</keyword>
<dbReference type="SMR" id="B4KSE2"/>
<accession>B4KSE2</accession>
<evidence type="ECO:0000256" key="1">
    <source>
        <dbReference type="SAM" id="Coils"/>
    </source>
</evidence>
<keyword evidence="3" id="KW-1185">Reference proteome</keyword>
<dbReference type="InterPro" id="IPR039599">
    <property type="entry name" value="RBM48"/>
</dbReference>
<evidence type="ECO:0000313" key="2">
    <source>
        <dbReference type="EMBL" id="EDW08424.2"/>
    </source>
</evidence>
<reference evidence="2 3" key="1">
    <citation type="journal article" date="2007" name="Nature">
        <title>Evolution of genes and genomes on the Drosophila phylogeny.</title>
        <authorList>
            <consortium name="Drosophila 12 Genomes Consortium"/>
            <person name="Clark A.G."/>
            <person name="Eisen M.B."/>
            <person name="Smith D.R."/>
            <person name="Bergman C.M."/>
            <person name="Oliver B."/>
            <person name="Markow T.A."/>
            <person name="Kaufman T.C."/>
            <person name="Kellis M."/>
            <person name="Gelbart W."/>
            <person name="Iyer V.N."/>
            <person name="Pollard D.A."/>
            <person name="Sackton T.B."/>
            <person name="Larracuente A.M."/>
            <person name="Singh N.D."/>
            <person name="Abad J.P."/>
            <person name="Abt D.N."/>
            <person name="Adryan B."/>
            <person name="Aguade M."/>
            <person name="Akashi H."/>
            <person name="Anderson W.W."/>
            <person name="Aquadro C.F."/>
            <person name="Ardell D.H."/>
            <person name="Arguello R."/>
            <person name="Artieri C.G."/>
            <person name="Barbash D.A."/>
            <person name="Barker D."/>
            <person name="Barsanti P."/>
            <person name="Batterham P."/>
            <person name="Batzoglou S."/>
            <person name="Begun D."/>
            <person name="Bhutkar A."/>
            <person name="Blanco E."/>
            <person name="Bosak S.A."/>
            <person name="Bradley R.K."/>
            <person name="Brand A.D."/>
            <person name="Brent M.R."/>
            <person name="Brooks A.N."/>
            <person name="Brown R.H."/>
            <person name="Butlin R.K."/>
            <person name="Caggese C."/>
            <person name="Calvi B.R."/>
            <person name="Bernardo de Carvalho A."/>
            <person name="Caspi A."/>
            <person name="Castrezana S."/>
            <person name="Celniker S.E."/>
            <person name="Chang J.L."/>
            <person name="Chapple C."/>
            <person name="Chatterji S."/>
            <person name="Chinwalla A."/>
            <person name="Civetta A."/>
            <person name="Clifton S.W."/>
            <person name="Comeron J.M."/>
            <person name="Costello J.C."/>
            <person name="Coyne J.A."/>
            <person name="Daub J."/>
            <person name="David R.G."/>
            <person name="Delcher A.L."/>
            <person name="Delehaunty K."/>
            <person name="Do C.B."/>
            <person name="Ebling H."/>
            <person name="Edwards K."/>
            <person name="Eickbush T."/>
            <person name="Evans J.D."/>
            <person name="Filipski A."/>
            <person name="Findeiss S."/>
            <person name="Freyhult E."/>
            <person name="Fulton L."/>
            <person name="Fulton R."/>
            <person name="Garcia A.C."/>
            <person name="Gardiner A."/>
            <person name="Garfield D.A."/>
            <person name="Garvin B.E."/>
            <person name="Gibson G."/>
            <person name="Gilbert D."/>
            <person name="Gnerre S."/>
            <person name="Godfrey J."/>
            <person name="Good R."/>
            <person name="Gotea V."/>
            <person name="Gravely B."/>
            <person name="Greenberg A.J."/>
            <person name="Griffiths-Jones S."/>
            <person name="Gross S."/>
            <person name="Guigo R."/>
            <person name="Gustafson E.A."/>
            <person name="Haerty W."/>
            <person name="Hahn M.W."/>
            <person name="Halligan D.L."/>
            <person name="Halpern A.L."/>
            <person name="Halter G.M."/>
            <person name="Han M.V."/>
            <person name="Heger A."/>
            <person name="Hillier L."/>
            <person name="Hinrichs A.S."/>
            <person name="Holmes I."/>
            <person name="Hoskins R.A."/>
            <person name="Hubisz M.J."/>
            <person name="Hultmark D."/>
            <person name="Huntley M.A."/>
            <person name="Jaffe D.B."/>
            <person name="Jagadeeshan S."/>
            <person name="Jeck W.R."/>
            <person name="Johnson J."/>
            <person name="Jones C.D."/>
            <person name="Jordan W.C."/>
            <person name="Karpen G.H."/>
            <person name="Kataoka E."/>
            <person name="Keightley P.D."/>
            <person name="Kheradpour P."/>
            <person name="Kirkness E.F."/>
            <person name="Koerich L.B."/>
            <person name="Kristiansen K."/>
            <person name="Kudrna D."/>
            <person name="Kulathinal R.J."/>
            <person name="Kumar S."/>
            <person name="Kwok R."/>
            <person name="Lander E."/>
            <person name="Langley C.H."/>
            <person name="Lapoint R."/>
            <person name="Lazzaro B.P."/>
            <person name="Lee S.J."/>
            <person name="Levesque L."/>
            <person name="Li R."/>
            <person name="Lin C.F."/>
            <person name="Lin M.F."/>
            <person name="Lindblad-Toh K."/>
            <person name="Llopart A."/>
            <person name="Long M."/>
            <person name="Low L."/>
            <person name="Lozovsky E."/>
            <person name="Lu J."/>
            <person name="Luo M."/>
            <person name="Machado C.A."/>
            <person name="Makalowski W."/>
            <person name="Marzo M."/>
            <person name="Matsuda M."/>
            <person name="Matzkin L."/>
            <person name="McAllister B."/>
            <person name="McBride C.S."/>
            <person name="McKernan B."/>
            <person name="McKernan K."/>
            <person name="Mendez-Lago M."/>
            <person name="Minx P."/>
            <person name="Mollenhauer M.U."/>
            <person name="Montooth K."/>
            <person name="Mount S.M."/>
            <person name="Mu X."/>
            <person name="Myers E."/>
            <person name="Negre B."/>
            <person name="Newfeld S."/>
            <person name="Nielsen R."/>
            <person name="Noor M.A."/>
            <person name="O'Grady P."/>
            <person name="Pachter L."/>
            <person name="Papaceit M."/>
            <person name="Parisi M.J."/>
            <person name="Parisi M."/>
            <person name="Parts L."/>
            <person name="Pedersen J.S."/>
            <person name="Pesole G."/>
            <person name="Phillippy A.M."/>
            <person name="Ponting C.P."/>
            <person name="Pop M."/>
            <person name="Porcelli D."/>
            <person name="Powell J.R."/>
            <person name="Prohaska S."/>
            <person name="Pruitt K."/>
            <person name="Puig M."/>
            <person name="Quesneville H."/>
            <person name="Ram K.R."/>
            <person name="Rand D."/>
            <person name="Rasmussen M.D."/>
            <person name="Reed L.K."/>
            <person name="Reenan R."/>
            <person name="Reily A."/>
            <person name="Remington K.A."/>
            <person name="Rieger T.T."/>
            <person name="Ritchie M.G."/>
            <person name="Robin C."/>
            <person name="Rogers Y.H."/>
            <person name="Rohde C."/>
            <person name="Rozas J."/>
            <person name="Rubenfield M.J."/>
            <person name="Ruiz A."/>
            <person name="Russo S."/>
            <person name="Salzberg S.L."/>
            <person name="Sanchez-Gracia A."/>
            <person name="Saranga D.J."/>
            <person name="Sato H."/>
            <person name="Schaeffer S.W."/>
            <person name="Schatz M.C."/>
            <person name="Schlenke T."/>
            <person name="Schwartz R."/>
            <person name="Segarra C."/>
            <person name="Singh R.S."/>
            <person name="Sirot L."/>
            <person name="Sirota M."/>
            <person name="Sisneros N.B."/>
            <person name="Smith C.D."/>
            <person name="Smith T.F."/>
            <person name="Spieth J."/>
            <person name="Stage D.E."/>
            <person name="Stark A."/>
            <person name="Stephan W."/>
            <person name="Strausberg R.L."/>
            <person name="Strempel S."/>
            <person name="Sturgill D."/>
            <person name="Sutton G."/>
            <person name="Sutton G.G."/>
            <person name="Tao W."/>
            <person name="Teichmann S."/>
            <person name="Tobari Y.N."/>
            <person name="Tomimura Y."/>
            <person name="Tsolas J.M."/>
            <person name="Valente V.L."/>
            <person name="Venter E."/>
            <person name="Venter J.C."/>
            <person name="Vicario S."/>
            <person name="Vieira F.G."/>
            <person name="Vilella A.J."/>
            <person name="Villasante A."/>
            <person name="Walenz B."/>
            <person name="Wang J."/>
            <person name="Wasserman M."/>
            <person name="Watts T."/>
            <person name="Wilson D."/>
            <person name="Wilson R.K."/>
            <person name="Wing R.A."/>
            <person name="Wolfner M.F."/>
            <person name="Wong A."/>
            <person name="Wong G.K."/>
            <person name="Wu C.I."/>
            <person name="Wu G."/>
            <person name="Yamamoto D."/>
            <person name="Yang H.P."/>
            <person name="Yang S.P."/>
            <person name="Yorke J.A."/>
            <person name="Yoshida K."/>
            <person name="Zdobnov E."/>
            <person name="Zhang P."/>
            <person name="Zhang Y."/>
            <person name="Zimin A.V."/>
            <person name="Baldwin J."/>
            <person name="Abdouelleil A."/>
            <person name="Abdulkadir J."/>
            <person name="Abebe A."/>
            <person name="Abera B."/>
            <person name="Abreu J."/>
            <person name="Acer S.C."/>
            <person name="Aftuck L."/>
            <person name="Alexander A."/>
            <person name="An P."/>
            <person name="Anderson E."/>
            <person name="Anderson S."/>
            <person name="Arachi H."/>
            <person name="Azer M."/>
            <person name="Bachantsang P."/>
            <person name="Barry A."/>
            <person name="Bayul T."/>
            <person name="Berlin A."/>
            <person name="Bessette D."/>
            <person name="Bloom T."/>
            <person name="Blye J."/>
            <person name="Boguslavskiy L."/>
            <person name="Bonnet C."/>
            <person name="Boukhgalter B."/>
            <person name="Bourzgui I."/>
            <person name="Brown A."/>
            <person name="Cahill P."/>
            <person name="Channer S."/>
            <person name="Cheshatsang Y."/>
            <person name="Chuda L."/>
            <person name="Citroen M."/>
            <person name="Collymore A."/>
            <person name="Cooke P."/>
            <person name="Costello M."/>
            <person name="D'Aco K."/>
            <person name="Daza R."/>
            <person name="De Haan G."/>
            <person name="DeGray S."/>
            <person name="DeMaso C."/>
            <person name="Dhargay N."/>
            <person name="Dooley K."/>
            <person name="Dooley E."/>
            <person name="Doricent M."/>
            <person name="Dorje P."/>
            <person name="Dorjee K."/>
            <person name="Dupes A."/>
            <person name="Elong R."/>
            <person name="Falk J."/>
            <person name="Farina A."/>
            <person name="Faro S."/>
            <person name="Ferguson D."/>
            <person name="Fisher S."/>
            <person name="Foley C.D."/>
            <person name="Franke A."/>
            <person name="Friedrich D."/>
            <person name="Gadbois L."/>
            <person name="Gearin G."/>
            <person name="Gearin C.R."/>
            <person name="Giannoukos G."/>
            <person name="Goode T."/>
            <person name="Graham J."/>
            <person name="Grandbois E."/>
            <person name="Grewal S."/>
            <person name="Gyaltsen K."/>
            <person name="Hafez N."/>
            <person name="Hagos B."/>
            <person name="Hall J."/>
            <person name="Henson C."/>
            <person name="Hollinger A."/>
            <person name="Honan T."/>
            <person name="Huard M.D."/>
            <person name="Hughes L."/>
            <person name="Hurhula B."/>
            <person name="Husby M.E."/>
            <person name="Kamat A."/>
            <person name="Kanga B."/>
            <person name="Kashin S."/>
            <person name="Khazanovich D."/>
            <person name="Kisner P."/>
            <person name="Lance K."/>
            <person name="Lara M."/>
            <person name="Lee W."/>
            <person name="Lennon N."/>
            <person name="Letendre F."/>
            <person name="LeVine R."/>
            <person name="Lipovsky A."/>
            <person name="Liu X."/>
            <person name="Liu J."/>
            <person name="Liu S."/>
            <person name="Lokyitsang T."/>
            <person name="Lokyitsang Y."/>
            <person name="Lubonja R."/>
            <person name="Lui A."/>
            <person name="MacDonald P."/>
            <person name="Magnisalis V."/>
            <person name="Maru K."/>
            <person name="Matthews C."/>
            <person name="McCusker W."/>
            <person name="McDonough S."/>
            <person name="Mehta T."/>
            <person name="Meldrim J."/>
            <person name="Meneus L."/>
            <person name="Mihai O."/>
            <person name="Mihalev A."/>
            <person name="Mihova T."/>
            <person name="Mittelman R."/>
            <person name="Mlenga V."/>
            <person name="Montmayeur A."/>
            <person name="Mulrain L."/>
            <person name="Navidi A."/>
            <person name="Naylor J."/>
            <person name="Negash T."/>
            <person name="Nguyen T."/>
            <person name="Nguyen N."/>
            <person name="Nicol R."/>
            <person name="Norbu C."/>
            <person name="Norbu N."/>
            <person name="Novod N."/>
            <person name="O'Neill B."/>
            <person name="Osman S."/>
            <person name="Markiewicz E."/>
            <person name="Oyono O.L."/>
            <person name="Patti C."/>
            <person name="Phunkhang P."/>
            <person name="Pierre F."/>
            <person name="Priest M."/>
            <person name="Raghuraman S."/>
            <person name="Rege F."/>
            <person name="Reyes R."/>
            <person name="Rise C."/>
            <person name="Rogov P."/>
            <person name="Ross K."/>
            <person name="Ryan E."/>
            <person name="Settipalli S."/>
            <person name="Shea T."/>
            <person name="Sherpa N."/>
            <person name="Shi L."/>
            <person name="Shih D."/>
            <person name="Sparrow T."/>
            <person name="Spaulding J."/>
            <person name="Stalker J."/>
            <person name="Stange-Thomann N."/>
            <person name="Stavropoulos S."/>
            <person name="Stone C."/>
            <person name="Strader C."/>
            <person name="Tesfaye S."/>
            <person name="Thomson T."/>
            <person name="Thoulutsang Y."/>
            <person name="Thoulutsang D."/>
            <person name="Topham K."/>
            <person name="Topping I."/>
            <person name="Tsamla T."/>
            <person name="Vassiliev H."/>
            <person name="Vo A."/>
            <person name="Wangchuk T."/>
            <person name="Wangdi T."/>
            <person name="Weiand M."/>
            <person name="Wilkinson J."/>
            <person name="Wilson A."/>
            <person name="Yadav S."/>
            <person name="Young G."/>
            <person name="Yu Q."/>
            <person name="Zembek L."/>
            <person name="Zhong D."/>
            <person name="Zimmer A."/>
            <person name="Zwirko Z."/>
            <person name="Jaffe D.B."/>
            <person name="Alvarez P."/>
            <person name="Brockman W."/>
            <person name="Butler J."/>
            <person name="Chin C."/>
            <person name="Gnerre S."/>
            <person name="Grabherr M."/>
            <person name="Kleber M."/>
            <person name="Mauceli E."/>
            <person name="MacCallum I."/>
        </authorList>
    </citation>
    <scope>NUCLEOTIDE SEQUENCE [LARGE SCALE GENOMIC DNA]</scope>
    <source>
        <strain evidence="3">Tucson 15081-1352.22</strain>
    </source>
</reference>
<dbReference type="OrthoDB" id="78358at2759"/>